<gene>
    <name evidence="8" type="ORF">EDS130_LOCUS41335</name>
    <name evidence="7" type="ORF">XAT740_LOCUS1436</name>
</gene>
<feature type="transmembrane region" description="Helical" evidence="5">
    <location>
        <begin position="132"/>
        <end position="150"/>
    </location>
</feature>
<evidence type="ECO:0000313" key="9">
    <source>
        <dbReference type="Proteomes" id="UP000663828"/>
    </source>
</evidence>
<dbReference type="OrthoDB" id="9985903at2759"/>
<dbReference type="Gene3D" id="1.20.1070.10">
    <property type="entry name" value="Rhodopsin 7-helix transmembrane proteins"/>
    <property type="match status" value="1"/>
</dbReference>
<keyword evidence="2 5" id="KW-0812">Transmembrane</keyword>
<keyword evidence="9" id="KW-1185">Reference proteome</keyword>
<dbReference type="InterPro" id="IPR017452">
    <property type="entry name" value="GPCR_Rhodpsn_7TM"/>
</dbReference>
<accession>A0A813QRU8</accession>
<evidence type="ECO:0000256" key="4">
    <source>
        <dbReference type="ARBA" id="ARBA00023136"/>
    </source>
</evidence>
<feature type="transmembrane region" description="Helical" evidence="5">
    <location>
        <begin position="89"/>
        <end position="112"/>
    </location>
</feature>
<evidence type="ECO:0000256" key="5">
    <source>
        <dbReference type="SAM" id="Phobius"/>
    </source>
</evidence>
<feature type="transmembrane region" description="Helical" evidence="5">
    <location>
        <begin position="170"/>
        <end position="194"/>
    </location>
</feature>
<keyword evidence="4 5" id="KW-0472">Membrane</keyword>
<dbReference type="GO" id="GO:0016020">
    <property type="term" value="C:membrane"/>
    <property type="evidence" value="ECO:0007669"/>
    <property type="project" value="UniProtKB-SubCell"/>
</dbReference>
<proteinExistence type="predicted"/>
<evidence type="ECO:0000256" key="1">
    <source>
        <dbReference type="ARBA" id="ARBA00004370"/>
    </source>
</evidence>
<comment type="caution">
    <text evidence="7">The sequence shown here is derived from an EMBL/GenBank/DDBJ whole genome shotgun (WGS) entry which is preliminary data.</text>
</comment>
<organism evidence="7 9">
    <name type="scientific">Adineta ricciae</name>
    <name type="common">Rotifer</name>
    <dbReference type="NCBI Taxonomy" id="249248"/>
    <lineage>
        <taxon>Eukaryota</taxon>
        <taxon>Metazoa</taxon>
        <taxon>Spiralia</taxon>
        <taxon>Gnathifera</taxon>
        <taxon>Rotifera</taxon>
        <taxon>Eurotatoria</taxon>
        <taxon>Bdelloidea</taxon>
        <taxon>Adinetida</taxon>
        <taxon>Adinetidae</taxon>
        <taxon>Adineta</taxon>
    </lineage>
</organism>
<dbReference type="PROSITE" id="PS50262">
    <property type="entry name" value="G_PROTEIN_RECEP_F1_2"/>
    <property type="match status" value="1"/>
</dbReference>
<protein>
    <recommendedName>
        <fullName evidence="6">G-protein coupled receptors family 1 profile domain-containing protein</fullName>
    </recommendedName>
</protein>
<dbReference type="Proteomes" id="UP000663852">
    <property type="component" value="Unassembled WGS sequence"/>
</dbReference>
<feature type="transmembrane region" description="Helical" evidence="5">
    <location>
        <begin position="255"/>
        <end position="277"/>
    </location>
</feature>
<feature type="transmembrane region" description="Helical" evidence="5">
    <location>
        <begin position="215"/>
        <end position="235"/>
    </location>
</feature>
<keyword evidence="3 5" id="KW-1133">Transmembrane helix</keyword>
<dbReference type="AlphaFoldDB" id="A0A813QRU8"/>
<sequence>MVSWYYLTQIFVLYIGSATLSLGLFGSMINSIIFLTNPMYRSQPSTFFLLISAITRFIHLFTIGLSRGLGVVFHIDVTCASLLWCKTRYYVVNSGFGIAVTCECLAAIDPFLVTSRSAKLRRLSSIRWSHRIGIGVVTFWLLQNIPYFIFADISSSICSIHNDFWDAYSVYVNNWLFFAIAPMSICVLFGILTYRNIRTLKARRQLQRIDYQANYMVFGQIVATIVPIIPGTFYFVYSSSAISLDEAAEKNSDYFIFNALNTFTAFFYGVSKIINIFHHFNN</sequence>
<dbReference type="SUPFAM" id="SSF81321">
    <property type="entry name" value="Family A G protein-coupled receptor-like"/>
    <property type="match status" value="1"/>
</dbReference>
<evidence type="ECO:0000259" key="6">
    <source>
        <dbReference type="PROSITE" id="PS50262"/>
    </source>
</evidence>
<name>A0A813QRU8_ADIRI</name>
<dbReference type="EMBL" id="CAJNOR010000044">
    <property type="protein sequence ID" value="CAF0770712.1"/>
    <property type="molecule type" value="Genomic_DNA"/>
</dbReference>
<evidence type="ECO:0000256" key="3">
    <source>
        <dbReference type="ARBA" id="ARBA00022989"/>
    </source>
</evidence>
<feature type="domain" description="G-protein coupled receptors family 1 profile" evidence="6">
    <location>
        <begin position="26"/>
        <end position="279"/>
    </location>
</feature>
<reference evidence="7" key="1">
    <citation type="submission" date="2021-02" db="EMBL/GenBank/DDBJ databases">
        <authorList>
            <person name="Nowell W R."/>
        </authorList>
    </citation>
    <scope>NUCLEOTIDE SEQUENCE</scope>
</reference>
<evidence type="ECO:0000313" key="8">
    <source>
        <dbReference type="EMBL" id="CAF1479360.1"/>
    </source>
</evidence>
<dbReference type="EMBL" id="CAJNOJ010000539">
    <property type="protein sequence ID" value="CAF1479360.1"/>
    <property type="molecule type" value="Genomic_DNA"/>
</dbReference>
<evidence type="ECO:0000256" key="2">
    <source>
        <dbReference type="ARBA" id="ARBA00022692"/>
    </source>
</evidence>
<dbReference type="Proteomes" id="UP000663828">
    <property type="component" value="Unassembled WGS sequence"/>
</dbReference>
<comment type="subcellular location">
    <subcellularLocation>
        <location evidence="1">Membrane</location>
    </subcellularLocation>
</comment>
<evidence type="ECO:0000313" key="7">
    <source>
        <dbReference type="EMBL" id="CAF0770712.1"/>
    </source>
</evidence>
<feature type="transmembrane region" description="Helical" evidence="5">
    <location>
        <begin position="47"/>
        <end position="69"/>
    </location>
</feature>
<feature type="transmembrane region" description="Helical" evidence="5">
    <location>
        <begin position="12"/>
        <end position="35"/>
    </location>
</feature>